<accession>A0A1F7VCN0</accession>
<comment type="caution">
    <text evidence="1">The sequence shown here is derived from an EMBL/GenBank/DDBJ whole genome shotgun (WGS) entry which is preliminary data.</text>
</comment>
<proteinExistence type="predicted"/>
<dbReference type="AlphaFoldDB" id="A0A1F7VCN0"/>
<reference evidence="1 2" key="1">
    <citation type="journal article" date="2016" name="Nat. Commun.">
        <title>Thousands of microbial genomes shed light on interconnected biogeochemical processes in an aquifer system.</title>
        <authorList>
            <person name="Anantharaman K."/>
            <person name="Brown C.T."/>
            <person name="Hug L.A."/>
            <person name="Sharon I."/>
            <person name="Castelle C.J."/>
            <person name="Probst A.J."/>
            <person name="Thomas B.C."/>
            <person name="Singh A."/>
            <person name="Wilkins M.J."/>
            <person name="Karaoz U."/>
            <person name="Brodie E.L."/>
            <person name="Williams K.H."/>
            <person name="Hubbard S.S."/>
            <person name="Banfield J.F."/>
        </authorList>
    </citation>
    <scope>NUCLEOTIDE SEQUENCE [LARGE SCALE GENOMIC DNA]</scope>
</reference>
<dbReference type="Proteomes" id="UP000176593">
    <property type="component" value="Unassembled WGS sequence"/>
</dbReference>
<gene>
    <name evidence="1" type="ORF">A3I41_00555</name>
</gene>
<evidence type="ECO:0000313" key="2">
    <source>
        <dbReference type="Proteomes" id="UP000176593"/>
    </source>
</evidence>
<evidence type="ECO:0000313" key="1">
    <source>
        <dbReference type="EMBL" id="OGL88205.1"/>
    </source>
</evidence>
<sequence length="136" mass="15911">MSLSLPPTTAVFELEVEFRLEPHFESTRVEQELLEEGRPAIRLDLVPQEPELLQIQNELVHAASRMVMNKKTNDYLFQTREIPNHWFSKIRPRCDSGNTLNLLSKWDWIAQLSPHNCKDFYVLNISHFGLFVKGFS</sequence>
<name>A0A1F7VCN0_9BACT</name>
<organism evidence="1 2">
    <name type="scientific">Candidatus Uhrbacteria bacterium RIFCSPLOWO2_02_FULL_48_18</name>
    <dbReference type="NCBI Taxonomy" id="1802408"/>
    <lineage>
        <taxon>Bacteria</taxon>
        <taxon>Candidatus Uhriibacteriota</taxon>
    </lineage>
</organism>
<dbReference type="EMBL" id="MGEQ01000001">
    <property type="protein sequence ID" value="OGL88205.1"/>
    <property type="molecule type" value="Genomic_DNA"/>
</dbReference>
<protein>
    <submittedName>
        <fullName evidence="1">Uncharacterized protein</fullName>
    </submittedName>
</protein>